<keyword evidence="1" id="KW-0645">Protease</keyword>
<dbReference type="GO" id="GO:0004177">
    <property type="term" value="F:aminopeptidase activity"/>
    <property type="evidence" value="ECO:0007669"/>
    <property type="project" value="UniProtKB-KW"/>
</dbReference>
<keyword evidence="9" id="KW-1185">Reference proteome</keyword>
<dbReference type="PANTHER" id="PTHR46112:SF3">
    <property type="entry name" value="AMINOPEPTIDASE YPDF"/>
    <property type="match status" value="1"/>
</dbReference>
<dbReference type="GO" id="GO:0046872">
    <property type="term" value="F:metal ion binding"/>
    <property type="evidence" value="ECO:0007669"/>
    <property type="project" value="UniProtKB-KW"/>
</dbReference>
<keyword evidence="8" id="KW-0031">Aminopeptidase</keyword>
<name>A0A421BPH8_9RHOB</name>
<dbReference type="InterPro" id="IPR036005">
    <property type="entry name" value="Creatinase/aminopeptidase-like"/>
</dbReference>
<comment type="caution">
    <text evidence="8">The sequence shown here is derived from an EMBL/GenBank/DDBJ whole genome shotgun (WGS) entry which is preliminary data.</text>
</comment>
<keyword evidence="4" id="KW-0482">Metalloprotease</keyword>
<evidence type="ECO:0000256" key="4">
    <source>
        <dbReference type="ARBA" id="ARBA00023049"/>
    </source>
</evidence>
<dbReference type="Pfam" id="PF01321">
    <property type="entry name" value="Creatinase_N"/>
    <property type="match status" value="1"/>
</dbReference>
<dbReference type="RefSeq" id="WP_121533059.1">
    <property type="nucleotide sequence ID" value="NZ_RCHI01000007.1"/>
</dbReference>
<evidence type="ECO:0000256" key="3">
    <source>
        <dbReference type="ARBA" id="ARBA00022801"/>
    </source>
</evidence>
<dbReference type="InterPro" id="IPR029149">
    <property type="entry name" value="Creatin/AminoP/Spt16_N"/>
</dbReference>
<evidence type="ECO:0000313" key="8">
    <source>
        <dbReference type="EMBL" id="RLL64984.1"/>
    </source>
</evidence>
<evidence type="ECO:0000313" key="9">
    <source>
        <dbReference type="Proteomes" id="UP000279673"/>
    </source>
</evidence>
<dbReference type="Pfam" id="PF00557">
    <property type="entry name" value="Peptidase_M24"/>
    <property type="match status" value="1"/>
</dbReference>
<dbReference type="SUPFAM" id="SSF53092">
    <property type="entry name" value="Creatinase/prolidase N-terminal domain"/>
    <property type="match status" value="1"/>
</dbReference>
<reference evidence="8 9" key="1">
    <citation type="submission" date="2018-10" db="EMBL/GenBank/DDBJ databases">
        <title>Rhodobacter sp . BO-81.</title>
        <authorList>
            <person name="Im W.T."/>
        </authorList>
    </citation>
    <scope>NUCLEOTIDE SEQUENCE [LARGE SCALE GENOMIC DNA]</scope>
    <source>
        <strain evidence="8 9">BO-81</strain>
    </source>
</reference>
<accession>A0A421BPH8</accession>
<dbReference type="PROSITE" id="PS00491">
    <property type="entry name" value="PROLINE_PEPTIDASE"/>
    <property type="match status" value="1"/>
</dbReference>
<comment type="similarity">
    <text evidence="5">Belongs to the peptidase M24B family.</text>
</comment>
<feature type="domain" description="Peptidase M24" evidence="6">
    <location>
        <begin position="169"/>
        <end position="372"/>
    </location>
</feature>
<dbReference type="AlphaFoldDB" id="A0A421BPH8"/>
<sequence>MDDFDKALDGFEKVSAPAIGDAELTARLSGLQARLRAEGVKAAWLDASSSLRYYTGLSIGLSERVHGALIPAEGAPIYVSPQFEVPKLETMLRIGGEILPWEEHEDPCAMIGTRLGQLAAPGAGLALDPATPFRFAGRLSAAMAGAVVPAEAMIAAQRQVKSAAEIAIIQTAMDASWRLQKTVHDLLRPGLTTTELCDFVDEAHRRMGLAPLFVAVQFGEATAYPHGVPYPQVLKEGDMVLVDLGGILNDGYRSDITRTYVFGTPTERQRAIWNAERRAHAAAFAAARLGTPCEAVDAAARASLAADGYGPDYAVPGLPHRTGHGLGLDIHEDPFIVRGNVTPLAPGMVFSIEPMLCVYGECGVRLEDIVHMGEDGPHWFCPPAMTLDAPF</sequence>
<dbReference type="InterPro" id="IPR050659">
    <property type="entry name" value="Peptidase_M24B"/>
</dbReference>
<evidence type="ECO:0000256" key="1">
    <source>
        <dbReference type="ARBA" id="ARBA00022670"/>
    </source>
</evidence>
<dbReference type="EMBL" id="RCHI01000007">
    <property type="protein sequence ID" value="RLL64984.1"/>
    <property type="molecule type" value="Genomic_DNA"/>
</dbReference>
<organism evidence="8 9">
    <name type="scientific">Paenirhodobacter hankyongi</name>
    <dbReference type="NCBI Taxonomy" id="2294033"/>
    <lineage>
        <taxon>Bacteria</taxon>
        <taxon>Pseudomonadati</taxon>
        <taxon>Pseudomonadota</taxon>
        <taxon>Alphaproteobacteria</taxon>
        <taxon>Rhodobacterales</taxon>
        <taxon>Rhodobacter group</taxon>
        <taxon>Paenirhodobacter</taxon>
    </lineage>
</organism>
<evidence type="ECO:0000256" key="2">
    <source>
        <dbReference type="ARBA" id="ARBA00022723"/>
    </source>
</evidence>
<protein>
    <submittedName>
        <fullName evidence="8">Aminopeptidase P family protein</fullName>
    </submittedName>
</protein>
<dbReference type="Gene3D" id="3.90.230.10">
    <property type="entry name" value="Creatinase/methionine aminopeptidase superfamily"/>
    <property type="match status" value="1"/>
</dbReference>
<dbReference type="InterPro" id="IPR001131">
    <property type="entry name" value="Peptidase_M24B_aminopep-P_CS"/>
</dbReference>
<dbReference type="GO" id="GO:0006508">
    <property type="term" value="P:proteolysis"/>
    <property type="evidence" value="ECO:0007669"/>
    <property type="project" value="UniProtKB-KW"/>
</dbReference>
<evidence type="ECO:0000259" key="6">
    <source>
        <dbReference type="Pfam" id="PF00557"/>
    </source>
</evidence>
<dbReference type="GO" id="GO:0008237">
    <property type="term" value="F:metallopeptidase activity"/>
    <property type="evidence" value="ECO:0007669"/>
    <property type="project" value="UniProtKB-KW"/>
</dbReference>
<dbReference type="PANTHER" id="PTHR46112">
    <property type="entry name" value="AMINOPEPTIDASE"/>
    <property type="match status" value="1"/>
</dbReference>
<dbReference type="SUPFAM" id="SSF55920">
    <property type="entry name" value="Creatinase/aminopeptidase"/>
    <property type="match status" value="1"/>
</dbReference>
<feature type="domain" description="Creatinase N-terminal" evidence="7">
    <location>
        <begin position="27"/>
        <end position="160"/>
    </location>
</feature>
<evidence type="ECO:0000259" key="7">
    <source>
        <dbReference type="Pfam" id="PF01321"/>
    </source>
</evidence>
<gene>
    <name evidence="8" type="ORF">DYS74_09115</name>
</gene>
<dbReference type="Gene3D" id="3.40.350.10">
    <property type="entry name" value="Creatinase/prolidase N-terminal domain"/>
    <property type="match status" value="1"/>
</dbReference>
<dbReference type="CDD" id="cd01066">
    <property type="entry name" value="APP_MetAP"/>
    <property type="match status" value="1"/>
</dbReference>
<proteinExistence type="inferred from homology"/>
<keyword evidence="3" id="KW-0378">Hydrolase</keyword>
<evidence type="ECO:0000256" key="5">
    <source>
        <dbReference type="RuleBase" id="RU000590"/>
    </source>
</evidence>
<keyword evidence="2 5" id="KW-0479">Metal-binding</keyword>
<dbReference type="InterPro" id="IPR000994">
    <property type="entry name" value="Pept_M24"/>
</dbReference>
<dbReference type="InterPro" id="IPR000587">
    <property type="entry name" value="Creatinase_N"/>
</dbReference>
<dbReference type="Proteomes" id="UP000279673">
    <property type="component" value="Unassembled WGS sequence"/>
</dbReference>